<protein>
    <submittedName>
        <fullName evidence="1">Uncharacterized protein</fullName>
    </submittedName>
</protein>
<dbReference type="Proteomes" id="UP000189835">
    <property type="component" value="Unassembled WGS sequence"/>
</dbReference>
<accession>A0A1V4BYY7</accession>
<evidence type="ECO:0000313" key="2">
    <source>
        <dbReference type="Proteomes" id="UP000189835"/>
    </source>
</evidence>
<comment type="caution">
    <text evidence="1">The sequence shown here is derived from an EMBL/GenBank/DDBJ whole genome shotgun (WGS) entry which is preliminary data.</text>
</comment>
<gene>
    <name evidence="1" type="ORF">B1L04_02790</name>
</gene>
<proteinExistence type="predicted"/>
<reference evidence="1 2" key="1">
    <citation type="submission" date="2017-02" db="EMBL/GenBank/DDBJ databases">
        <title>Genome sequence of Microcystis aeruginosa KW.</title>
        <authorList>
            <person name="Oh H.-M."/>
            <person name="Ahn C.-Y."/>
            <person name="Jeong H."/>
            <person name="Srivastava A."/>
            <person name="Lee H.-G."/>
            <person name="Kang S.-R."/>
        </authorList>
    </citation>
    <scope>NUCLEOTIDE SEQUENCE [LARGE SCALE GENOMIC DNA]</scope>
    <source>
        <strain evidence="1 2">KW</strain>
    </source>
</reference>
<dbReference type="EMBL" id="MVGR01000002">
    <property type="protein sequence ID" value="OPF19815.1"/>
    <property type="molecule type" value="Genomic_DNA"/>
</dbReference>
<sequence length="287" mass="32694">MVVEEALVVAEEAGDLLAEEPTELSEEEQQERERLEKQIVDSFYQAGVALRELRDRKLFRSTHRTFEEYARDILGFSRIRLYQLMGAAQVYENIRENVNAPLTLLPTTEYQCRPLVKLSEREQVRAWKLAVKESGEKAPTSNLVKQAVLEVQQRATKKKPNPFTVGDIARIRVKDNPQLVGQGGHLAIVQEIRSFNCIVDTALGERLVNSQHLEPAGLKAEVEDETRQLVRRLARLHEQRRDEALVVHLLKFYALKELLTANEEEVLEVLERQGASAAESGDETESE</sequence>
<organism evidence="1 2">
    <name type="scientific">Microcystis aeruginosa KW</name>
    <dbReference type="NCBI Taxonomy" id="1960155"/>
    <lineage>
        <taxon>Bacteria</taxon>
        <taxon>Bacillati</taxon>
        <taxon>Cyanobacteriota</taxon>
        <taxon>Cyanophyceae</taxon>
        <taxon>Oscillatoriophycideae</taxon>
        <taxon>Chroococcales</taxon>
        <taxon>Microcystaceae</taxon>
        <taxon>Microcystis</taxon>
    </lineage>
</organism>
<evidence type="ECO:0000313" key="1">
    <source>
        <dbReference type="EMBL" id="OPF19815.1"/>
    </source>
</evidence>
<dbReference type="AlphaFoldDB" id="A0A1V4BYY7"/>
<name>A0A1V4BYY7_MICAE</name>